<feature type="repeat" description="TPR" evidence="1">
    <location>
        <begin position="267"/>
        <end position="300"/>
    </location>
</feature>
<dbReference type="Proteomes" id="UP000835287">
    <property type="component" value="Chromosome"/>
</dbReference>
<dbReference type="Pfam" id="PF14280">
    <property type="entry name" value="DUF4365"/>
    <property type="match status" value="1"/>
</dbReference>
<proteinExistence type="predicted"/>
<dbReference type="InterPro" id="IPR011990">
    <property type="entry name" value="TPR-like_helical_dom_sf"/>
</dbReference>
<reference evidence="3 4" key="1">
    <citation type="submission" date="2021-02" db="EMBL/GenBank/DDBJ databases">
        <authorList>
            <person name="Pothier F. J."/>
        </authorList>
    </citation>
    <scope>NUCLEOTIDE SEQUENCE [LARGE SCALE GENOMIC DNA]</scope>
    <source>
        <strain evidence="3 4">301</strain>
    </source>
</reference>
<dbReference type="RefSeq" id="WP_275548010.1">
    <property type="nucleotide sequence ID" value="NZ_HG992338.1"/>
</dbReference>
<feature type="domain" description="DUF4365" evidence="2">
    <location>
        <begin position="33"/>
        <end position="128"/>
    </location>
</feature>
<organism evidence="3 4">
    <name type="scientific">Xanthomonas arboricola pv. corylina</name>
    <dbReference type="NCBI Taxonomy" id="487821"/>
    <lineage>
        <taxon>Bacteria</taxon>
        <taxon>Pseudomonadati</taxon>
        <taxon>Pseudomonadota</taxon>
        <taxon>Gammaproteobacteria</taxon>
        <taxon>Lysobacterales</taxon>
        <taxon>Lysobacteraceae</taxon>
        <taxon>Xanthomonas</taxon>
    </lineage>
</organism>
<evidence type="ECO:0000256" key="1">
    <source>
        <dbReference type="PROSITE-ProRule" id="PRU00339"/>
    </source>
</evidence>
<protein>
    <recommendedName>
        <fullName evidence="2">DUF4365 domain-containing protein</fullName>
    </recommendedName>
</protein>
<name>A0ABN7M3Z2_9XANT</name>
<dbReference type="PROSITE" id="PS50005">
    <property type="entry name" value="TPR"/>
    <property type="match status" value="1"/>
</dbReference>
<evidence type="ECO:0000259" key="2">
    <source>
        <dbReference type="Pfam" id="PF14280"/>
    </source>
</evidence>
<keyword evidence="1" id="KW-0802">TPR repeat</keyword>
<dbReference type="InterPro" id="IPR025375">
    <property type="entry name" value="DUF4365"/>
</dbReference>
<dbReference type="InterPro" id="IPR019734">
    <property type="entry name" value="TPR_rpt"/>
</dbReference>
<dbReference type="Gene3D" id="1.25.40.10">
    <property type="entry name" value="Tetratricopeptide repeat domain"/>
    <property type="match status" value="2"/>
</dbReference>
<evidence type="ECO:0000313" key="3">
    <source>
        <dbReference type="EMBL" id="CAE6779295.1"/>
    </source>
</evidence>
<gene>
    <name evidence="3" type="ORF">XAC301_23590</name>
</gene>
<sequence length="1301" mass="143929">MVTPAYSDAQQIGNLGKRFFIGHHPDTWQQESEPQQGGDFGLDMSMWLTQLGRIAGRFAVQLKATTVLDIQGSEEKFVSVPLARETCNLYLQDGQPIMLVLVALEDGNSAQSATMYYVWIDAEIQKRLKDRTEFDESDPAEMSFRIPLKNELTRDVNITDYLKQYWSHTKLANTLRTESGTAALETVSGLSPKAVTGLSHVPAKSLDRWLVNDALDGDSPWATPKSGTDAAKIKQIADYITHGNRPEADRLIAEIDRFGIVETDVRSELLFQLGRRASLQGDFVTAYEKFKEAAALRPASSRHFVAELETAVLARLGQEPIVPRDLLDRLPKFEQDPEVGFQLVRIHALEDNHTEAERMLSTLEGINRHKATGLYAMIRGDWHGLLKAADQGLAEQSDPGQERFLSLLRLRALLHFVTGGENEVPVGGKPDLNLQDAKRLRDGTLEALRTARSAGWPANSELLLDCASASCVIFGSDEELLELVCDFSASRPDDPMVQVVLARIATFEGDQKRAIAALKRIPSPDPADSARLVILLGEADKHQEAVDIAIEILLLQPHGELIDLAVVTAAMSAYKLGSIQEEAALRKYVDEGSQTARALLEFFDSNRRNPEDRPAHIDKLWFEATDGEGNEILQDNLFLYLRPDREEDVDRILILSEKTKARRGLTAAESASYAAALLYRDRYDEALLFTERAISLFPGDENIGLARAVALDRQGQSAAAEALLRQFAGSSRRDLLQTHSTMLLRVGDIETAIAIVKRALANAKNKGDQFHFQRNLATLYGKTDPNQYIEAVWRLGEFADQTVESEEGAFLAHFALASAGVTPDIEKSRISEFQDRIRKFSERFPESGYFRVGTLPENGSPIDFMDQLNKMLGIDEATARNRQRIRDIGERSGSFIPLALRPRGVAPYASNVIDLLRLSILGIYEGESSKIIVGDSLANPSEFQAPPILDLVTFAVLVELDLFDKLFLLWTAIAIPKISLQILSELSLEHLAIGSNQLVEKTAEAVRRHRANIVQPGPQHESRKSYPNAEHLTIADELRAGRFDFLSFDSAAAFYVENEVGLPGRCHDLWDFLKFSEKKTVIDAGTSRLIRLRVASWNVTGVPVEAEDIAAAARGAVIGDAPGRDDAVMVRVTRRYLTRMAGGAAVNHAAEVIVAIATSDDVRREAAISWFTKVCFREFVLAGSANFTDSADGLASYLVAFVAVNLRGHANGVELMQPVCRALDHARADFGGNQNKEVFLHSLGVLAAKIFDKSIKKNGAFAMGEEADYRELMFSGVTPGTHDRDVVEEAYFKKTLELQKI</sequence>
<evidence type="ECO:0000313" key="4">
    <source>
        <dbReference type="Proteomes" id="UP000835287"/>
    </source>
</evidence>
<dbReference type="SUPFAM" id="SSF48452">
    <property type="entry name" value="TPR-like"/>
    <property type="match status" value="1"/>
</dbReference>
<dbReference type="EMBL" id="HG992338">
    <property type="protein sequence ID" value="CAE6779295.1"/>
    <property type="molecule type" value="Genomic_DNA"/>
</dbReference>
<dbReference type="EMBL" id="HG992338">
    <property type="protein sequence ID" value="CAE6779319.1"/>
    <property type="molecule type" value="Genomic_DNA"/>
</dbReference>
<keyword evidence="4" id="KW-1185">Reference proteome</keyword>
<accession>A0ABN7M3Z2</accession>